<organism evidence="1 2">
    <name type="scientific">Bacillus methanolicus PB1</name>
    <dbReference type="NCBI Taxonomy" id="997296"/>
    <lineage>
        <taxon>Bacteria</taxon>
        <taxon>Bacillati</taxon>
        <taxon>Bacillota</taxon>
        <taxon>Bacilli</taxon>
        <taxon>Bacillales</taxon>
        <taxon>Bacillaceae</taxon>
        <taxon>Bacillus</taxon>
    </lineage>
</organism>
<sequence>MELKEVLQSLSELFQKPLKDFEKRHVVFWIDKEAEFADVLDDIQLDNVKIHRWTANNNFFTKYLLEKEDIHNHYLIYTTEDVDDIDNWLMDTVLYSKTFFADKLSLTMKDLGMDSSLRGVVKQYKRFFDDKKRYSKLKSYAIEQYTEETFEIAMMSVLCNLRTPTLEEVLRTILMDTLDDSENKYLSQINKLLGKQVFWKYMNHYYGFDQEQPSLKKLFMHLTITALSHSIEARHLTNVKQYIGERGRTNALVFIDHWMHHRTDAERYDEFVKQIEKEIRLPEMIQHLSVDEFKKVDVFPYFDQAIILYIFNSLKQHHEDFETYKNLILLRRAKHFYGANRYVYEALYNTVEIVEFAKGFSRGVPKESMKDMYAKYVQHYYKMETYYRKFYVAFDQAEQTDLLKELRTMVEHYYTNWYMGELSTHWSCAIQEEVKDQWGIEGVLNQREFYKTYVAPKINKGERVFVIISDALRYDIGVEITNRLNSETMGSSEIHSVLSVIPSITKLGMAALLPHRNIEFNDKGQIIVDGMASQGIENRMEILRKASEDSIAISYMEFMAMNKPARRERFKGKKLIYIYHNSIDATGDHASTEMYTFDAVERSLDEIYNIVKAIRDDLSGTNILITADHGFIYQRNPLEESDKIEREDLSYLEVKRRYILSKEDRDIDGLLRIPLKGIISNGENLTAYVPKSTIRFKMKGQGVNFVHGGASLQEVIVPVISFKNARRGQAVAREIEQVDIKLTNTTRKITNSIFNLSFFQTEKVEEKMTPRTVVIHMADEQGRVISNEEIVIGDKTADKPEERIFKLQFVLKSFNYDRNKDYYLMIKDIETGVVLEKIPFRISLGIVNDFDF</sequence>
<reference evidence="1 2" key="1">
    <citation type="journal article" date="2012" name="Appl. Environ. Microbiol.">
        <title>Genome Sequence of Thermotolerant Bacillus methanolicus: Features and Regulation Related to Methylotrophy and Production of L-Lysine and L-Glutamate from Methanol.</title>
        <authorList>
            <person name="Heggeset T.M."/>
            <person name="Krog A."/>
            <person name="Balzer S."/>
            <person name="Wentzel A."/>
            <person name="Ellingsen T.E."/>
            <person name="Brautaset T."/>
        </authorList>
    </citation>
    <scope>NUCLEOTIDE SEQUENCE [LARGE SCALE GENOMIC DNA]</scope>
    <source>
        <strain evidence="1 2">PB1</strain>
    </source>
</reference>
<comment type="caution">
    <text evidence="1">The sequence shown here is derived from an EMBL/GenBank/DDBJ whole genome shotgun (WGS) entry which is preliminary data.</text>
</comment>
<dbReference type="SUPFAM" id="SSF53649">
    <property type="entry name" value="Alkaline phosphatase-like"/>
    <property type="match status" value="1"/>
</dbReference>
<proteinExistence type="predicted"/>
<dbReference type="Proteomes" id="UP000010523">
    <property type="component" value="Unassembled WGS sequence"/>
</dbReference>
<dbReference type="STRING" id="997296.PB1_00010"/>
<dbReference type="PATRIC" id="fig|997296.3.peg.28"/>
<dbReference type="OrthoDB" id="9769734at2"/>
<dbReference type="InterPro" id="IPR014060">
    <property type="entry name" value="PglZ"/>
</dbReference>
<dbReference type="InterPro" id="IPR017850">
    <property type="entry name" value="Alkaline_phosphatase_core_sf"/>
</dbReference>
<evidence type="ECO:0000313" key="2">
    <source>
        <dbReference type="Proteomes" id="UP000010523"/>
    </source>
</evidence>
<dbReference type="eggNOG" id="COG1524">
    <property type="taxonomic scope" value="Bacteria"/>
</dbReference>
<accession>I3E466</accession>
<gene>
    <name evidence="1" type="ORF">PB1_00010</name>
</gene>
<dbReference type="AlphaFoldDB" id="I3E466"/>
<evidence type="ECO:0000313" key="1">
    <source>
        <dbReference type="EMBL" id="EIJ81287.1"/>
    </source>
</evidence>
<dbReference type="Pfam" id="PF08665">
    <property type="entry name" value="PglZ"/>
    <property type="match status" value="1"/>
</dbReference>
<dbReference type="EMBL" id="AFEU01000001">
    <property type="protein sequence ID" value="EIJ81287.1"/>
    <property type="molecule type" value="Genomic_DNA"/>
</dbReference>
<dbReference type="NCBIfam" id="TIGR02687">
    <property type="entry name" value="BREX-1 system phosphatase PglZ type A"/>
    <property type="match status" value="1"/>
</dbReference>
<protein>
    <submittedName>
        <fullName evidence="1">Alkaline phosphatase domain-containing protein</fullName>
    </submittedName>
</protein>
<keyword evidence="2" id="KW-1185">Reference proteome</keyword>
<dbReference type="RefSeq" id="WP_003349950.1">
    <property type="nucleotide sequence ID" value="NZ_AFEU01000001.1"/>
</dbReference>
<name>I3E466_BACMT</name>